<name>A0A7J5XZR0_DISMA</name>
<reference evidence="1 2" key="1">
    <citation type="submission" date="2020-03" db="EMBL/GenBank/DDBJ databases">
        <title>Dissostichus mawsoni Genome sequencing and assembly.</title>
        <authorList>
            <person name="Park H."/>
        </authorList>
    </citation>
    <scope>NUCLEOTIDE SEQUENCE [LARGE SCALE GENOMIC DNA]</scope>
    <source>
        <strain evidence="1">DM0001</strain>
        <tissue evidence="1">Muscle</tissue>
    </source>
</reference>
<gene>
    <name evidence="1" type="ORF">F7725_024521</name>
</gene>
<evidence type="ECO:0000313" key="1">
    <source>
        <dbReference type="EMBL" id="KAF3842570.1"/>
    </source>
</evidence>
<dbReference type="AlphaFoldDB" id="A0A7J5XZR0"/>
<proteinExistence type="predicted"/>
<protein>
    <recommendedName>
        <fullName evidence="3">DUF4371 domain-containing protein</fullName>
    </recommendedName>
</protein>
<accession>A0A7J5XZR0</accession>
<dbReference type="PANTHER" id="PTHR45749">
    <property type="match status" value="1"/>
</dbReference>
<comment type="caution">
    <text evidence="1">The sequence shown here is derived from an EMBL/GenBank/DDBJ whole genome shotgun (WGS) entry which is preliminary data.</text>
</comment>
<dbReference type="EMBL" id="JAAKFY010000019">
    <property type="protein sequence ID" value="KAF3842570.1"/>
    <property type="molecule type" value="Genomic_DNA"/>
</dbReference>
<dbReference type="OrthoDB" id="8962491at2759"/>
<feature type="non-terminal residue" evidence="1">
    <location>
        <position position="1"/>
    </location>
</feature>
<evidence type="ECO:0008006" key="3">
    <source>
        <dbReference type="Google" id="ProtNLM"/>
    </source>
</evidence>
<keyword evidence="2" id="KW-1185">Reference proteome</keyword>
<dbReference type="PANTHER" id="PTHR45749:SF21">
    <property type="entry name" value="DUF4371 DOMAIN-CONTAINING PROTEIN"/>
    <property type="match status" value="1"/>
</dbReference>
<evidence type="ECO:0000313" key="2">
    <source>
        <dbReference type="Proteomes" id="UP000518266"/>
    </source>
</evidence>
<organism evidence="1 2">
    <name type="scientific">Dissostichus mawsoni</name>
    <name type="common">Antarctic cod</name>
    <dbReference type="NCBI Taxonomy" id="36200"/>
    <lineage>
        <taxon>Eukaryota</taxon>
        <taxon>Metazoa</taxon>
        <taxon>Chordata</taxon>
        <taxon>Craniata</taxon>
        <taxon>Vertebrata</taxon>
        <taxon>Euteleostomi</taxon>
        <taxon>Actinopterygii</taxon>
        <taxon>Neopterygii</taxon>
        <taxon>Teleostei</taxon>
        <taxon>Neoteleostei</taxon>
        <taxon>Acanthomorphata</taxon>
        <taxon>Eupercaria</taxon>
        <taxon>Perciformes</taxon>
        <taxon>Notothenioidei</taxon>
        <taxon>Nototheniidae</taxon>
        <taxon>Dissostichus</taxon>
    </lineage>
</organism>
<dbReference type="Proteomes" id="UP000518266">
    <property type="component" value="Unassembled WGS sequence"/>
</dbReference>
<sequence length="124" mass="14107">MHKKVMGETIKEEISKAPFVALILDETSDVSNAAQLSCVLRFVTDSGVKERFVIFEDIGRFEKKDALKDLYEYIVEHHNEFDDAAILSADGYLSNLGNFEFGFFLSTFNDIFSHADVLFDILQN</sequence>